<accession>A0ABN9LQH1</accession>
<evidence type="ECO:0000313" key="2">
    <source>
        <dbReference type="Proteomes" id="UP001176940"/>
    </source>
</evidence>
<dbReference type="PANTHER" id="PTHR21301:SF12">
    <property type="match status" value="1"/>
</dbReference>
<evidence type="ECO:0000313" key="1">
    <source>
        <dbReference type="EMBL" id="CAJ0947895.1"/>
    </source>
</evidence>
<name>A0ABN9LQH1_9NEOB</name>
<evidence type="ECO:0008006" key="3">
    <source>
        <dbReference type="Google" id="ProtNLM"/>
    </source>
</evidence>
<sequence length="174" mass="19896">SFLYLIRDTHSIPTDALLVTLDVRDLYTSIPHIEGIDSVRGTAMGSHAAPPYANAYMIDFEESIIYKNPLFQDNVIIWKRYIDDVFCIWRGSTETLHAFFEVLNTSWPGIGFTINYDLVRMNFLDTLVIKNPEGVLSTDLYSKSTDRNSLLHFGSLHPPSTKKSIPRAQFHRVQ</sequence>
<comment type="caution">
    <text evidence="1">The sequence shown here is derived from an EMBL/GenBank/DDBJ whole genome shotgun (WGS) entry which is preliminary data.</text>
</comment>
<dbReference type="Proteomes" id="UP001176940">
    <property type="component" value="Unassembled WGS sequence"/>
</dbReference>
<dbReference type="EMBL" id="CAUEEQ010027445">
    <property type="protein sequence ID" value="CAJ0947895.1"/>
    <property type="molecule type" value="Genomic_DNA"/>
</dbReference>
<dbReference type="PANTHER" id="PTHR21301">
    <property type="entry name" value="REVERSE TRANSCRIPTASE"/>
    <property type="match status" value="1"/>
</dbReference>
<keyword evidence="2" id="KW-1185">Reference proteome</keyword>
<protein>
    <recommendedName>
        <fullName evidence="3">Reverse transcriptase</fullName>
    </recommendedName>
</protein>
<proteinExistence type="predicted"/>
<feature type="non-terminal residue" evidence="1">
    <location>
        <position position="1"/>
    </location>
</feature>
<gene>
    <name evidence="1" type="ORF">RIMI_LOCUS11874191</name>
</gene>
<organism evidence="1 2">
    <name type="scientific">Ranitomeya imitator</name>
    <name type="common">mimic poison frog</name>
    <dbReference type="NCBI Taxonomy" id="111125"/>
    <lineage>
        <taxon>Eukaryota</taxon>
        <taxon>Metazoa</taxon>
        <taxon>Chordata</taxon>
        <taxon>Craniata</taxon>
        <taxon>Vertebrata</taxon>
        <taxon>Euteleostomi</taxon>
        <taxon>Amphibia</taxon>
        <taxon>Batrachia</taxon>
        <taxon>Anura</taxon>
        <taxon>Neobatrachia</taxon>
        <taxon>Hyloidea</taxon>
        <taxon>Dendrobatidae</taxon>
        <taxon>Dendrobatinae</taxon>
        <taxon>Ranitomeya</taxon>
    </lineage>
</organism>
<feature type="non-terminal residue" evidence="1">
    <location>
        <position position="174"/>
    </location>
</feature>
<reference evidence="1" key="1">
    <citation type="submission" date="2023-07" db="EMBL/GenBank/DDBJ databases">
        <authorList>
            <person name="Stuckert A."/>
        </authorList>
    </citation>
    <scope>NUCLEOTIDE SEQUENCE</scope>
</reference>